<name>A0A9P0AS48_BRAAE</name>
<dbReference type="GO" id="GO:0008270">
    <property type="term" value="F:zinc ion binding"/>
    <property type="evidence" value="ECO:0007669"/>
    <property type="project" value="UniProtKB-KW"/>
</dbReference>
<dbReference type="GO" id="GO:0003676">
    <property type="term" value="F:nucleic acid binding"/>
    <property type="evidence" value="ECO:0007669"/>
    <property type="project" value="InterPro"/>
</dbReference>
<dbReference type="AlphaFoldDB" id="A0A9P0AS48"/>
<evidence type="ECO:0000259" key="3">
    <source>
        <dbReference type="PROSITE" id="PS50158"/>
    </source>
</evidence>
<feature type="domain" description="CCHC-type" evidence="3">
    <location>
        <begin position="4"/>
        <end position="17"/>
    </location>
</feature>
<reference evidence="4" key="1">
    <citation type="submission" date="2021-12" db="EMBL/GenBank/DDBJ databases">
        <authorList>
            <person name="King R."/>
        </authorList>
    </citation>
    <scope>NUCLEOTIDE SEQUENCE</scope>
</reference>
<dbReference type="PROSITE" id="PS50158">
    <property type="entry name" value="ZF_CCHC"/>
    <property type="match status" value="1"/>
</dbReference>
<evidence type="ECO:0000256" key="2">
    <source>
        <dbReference type="SAM" id="MobiDB-lite"/>
    </source>
</evidence>
<keyword evidence="5" id="KW-1185">Reference proteome</keyword>
<proteinExistence type="predicted"/>
<keyword evidence="1" id="KW-0863">Zinc-finger</keyword>
<sequence length="64" mass="6890">MVTCFKCNKSGHYASRCSFPKKSEANNDAGSNRAGPSAERRVDVCLINTPSGSLRHHAGSHEDV</sequence>
<dbReference type="Proteomes" id="UP001154078">
    <property type="component" value="Chromosome 1"/>
</dbReference>
<accession>A0A9P0AS48</accession>
<evidence type="ECO:0000313" key="4">
    <source>
        <dbReference type="EMBL" id="CAH0547074.1"/>
    </source>
</evidence>
<protein>
    <recommendedName>
        <fullName evidence="3">CCHC-type domain-containing protein</fullName>
    </recommendedName>
</protein>
<dbReference type="EMBL" id="OV121132">
    <property type="protein sequence ID" value="CAH0547074.1"/>
    <property type="molecule type" value="Genomic_DNA"/>
</dbReference>
<evidence type="ECO:0000256" key="1">
    <source>
        <dbReference type="PROSITE-ProRule" id="PRU00047"/>
    </source>
</evidence>
<dbReference type="OrthoDB" id="116216at2759"/>
<feature type="region of interest" description="Disordered" evidence="2">
    <location>
        <begin position="19"/>
        <end position="41"/>
    </location>
</feature>
<keyword evidence="1" id="KW-0862">Zinc</keyword>
<dbReference type="SUPFAM" id="SSF57756">
    <property type="entry name" value="Retrovirus zinc finger-like domains"/>
    <property type="match status" value="1"/>
</dbReference>
<dbReference type="InterPro" id="IPR036875">
    <property type="entry name" value="Znf_CCHC_sf"/>
</dbReference>
<dbReference type="Pfam" id="PF00098">
    <property type="entry name" value="zf-CCHC"/>
    <property type="match status" value="1"/>
</dbReference>
<keyword evidence="1" id="KW-0479">Metal-binding</keyword>
<dbReference type="InterPro" id="IPR001878">
    <property type="entry name" value="Znf_CCHC"/>
</dbReference>
<dbReference type="Gene3D" id="4.10.60.10">
    <property type="entry name" value="Zinc finger, CCHC-type"/>
    <property type="match status" value="1"/>
</dbReference>
<gene>
    <name evidence="4" type="ORF">MELIAE_LOCUS1126</name>
</gene>
<evidence type="ECO:0000313" key="5">
    <source>
        <dbReference type="Proteomes" id="UP001154078"/>
    </source>
</evidence>
<organism evidence="4 5">
    <name type="scientific">Brassicogethes aeneus</name>
    <name type="common">Rape pollen beetle</name>
    <name type="synonym">Meligethes aeneus</name>
    <dbReference type="NCBI Taxonomy" id="1431903"/>
    <lineage>
        <taxon>Eukaryota</taxon>
        <taxon>Metazoa</taxon>
        <taxon>Ecdysozoa</taxon>
        <taxon>Arthropoda</taxon>
        <taxon>Hexapoda</taxon>
        <taxon>Insecta</taxon>
        <taxon>Pterygota</taxon>
        <taxon>Neoptera</taxon>
        <taxon>Endopterygota</taxon>
        <taxon>Coleoptera</taxon>
        <taxon>Polyphaga</taxon>
        <taxon>Cucujiformia</taxon>
        <taxon>Nitidulidae</taxon>
        <taxon>Meligethinae</taxon>
        <taxon>Brassicogethes</taxon>
    </lineage>
</organism>